<reference evidence="1 2" key="1">
    <citation type="submission" date="2020-04" db="EMBL/GenBank/DDBJ databases">
        <title>Luteolibacter sp. G-1-1-1 isolated from soil.</title>
        <authorList>
            <person name="Dahal R.H."/>
        </authorList>
    </citation>
    <scope>NUCLEOTIDE SEQUENCE [LARGE SCALE GENOMIC DNA]</scope>
    <source>
        <strain evidence="1 2">G-1-1-1</strain>
    </source>
</reference>
<dbReference type="InterPro" id="IPR023214">
    <property type="entry name" value="HAD_sf"/>
</dbReference>
<gene>
    <name evidence="1" type="ORF">HHL09_11760</name>
</gene>
<sequence>MKFSAVLFDFDGVLVDTEWAIYEAWYRTFRTNGHPLPLEIYTQCIGSDFDTWSPKVHLEELTGKSFDWHQLDEARQVEIRRDLEQAGPMPGVVNLLEKLKAAGIPAAVVSSSSHQWVDGWLEKLGLMSYFKTVVCRGDAPRIKPAPDLWLEAIRRLELPAGECLAIEDSLNGVKSSKAAGLNVWAVPNRTTACLDFSLADRVCASIEEIEV</sequence>
<accession>A0A858RJ35</accession>
<dbReference type="SFLD" id="SFLDS00003">
    <property type="entry name" value="Haloacid_Dehalogenase"/>
    <property type="match status" value="1"/>
</dbReference>
<keyword evidence="2" id="KW-1185">Reference proteome</keyword>
<organism evidence="1 2">
    <name type="scientific">Luteolibacter luteus</name>
    <dbReference type="NCBI Taxonomy" id="2728835"/>
    <lineage>
        <taxon>Bacteria</taxon>
        <taxon>Pseudomonadati</taxon>
        <taxon>Verrucomicrobiota</taxon>
        <taxon>Verrucomicrobiia</taxon>
        <taxon>Verrucomicrobiales</taxon>
        <taxon>Verrucomicrobiaceae</taxon>
        <taxon>Luteolibacter</taxon>
    </lineage>
</organism>
<dbReference type="RefSeq" id="WP_169454830.1">
    <property type="nucleotide sequence ID" value="NZ_CP051774.1"/>
</dbReference>
<dbReference type="EMBL" id="CP051774">
    <property type="protein sequence ID" value="QJE96429.1"/>
    <property type="molecule type" value="Genomic_DNA"/>
</dbReference>
<dbReference type="Proteomes" id="UP000501812">
    <property type="component" value="Chromosome"/>
</dbReference>
<evidence type="ECO:0000313" key="2">
    <source>
        <dbReference type="Proteomes" id="UP000501812"/>
    </source>
</evidence>
<dbReference type="SFLD" id="SFLDG01135">
    <property type="entry name" value="C1.5.6:_HAD__Beta-PGM__Phospha"/>
    <property type="match status" value="1"/>
</dbReference>
<dbReference type="InterPro" id="IPR041492">
    <property type="entry name" value="HAD_2"/>
</dbReference>
<dbReference type="KEGG" id="luo:HHL09_11760"/>
<dbReference type="InterPro" id="IPR006439">
    <property type="entry name" value="HAD-SF_hydro_IA"/>
</dbReference>
<dbReference type="NCBIfam" id="TIGR01509">
    <property type="entry name" value="HAD-SF-IA-v3"/>
    <property type="match status" value="1"/>
</dbReference>
<dbReference type="Gene3D" id="1.10.150.240">
    <property type="entry name" value="Putative phosphatase, domain 2"/>
    <property type="match status" value="1"/>
</dbReference>
<dbReference type="SFLD" id="SFLDG01129">
    <property type="entry name" value="C1.5:_HAD__Beta-PGM__Phosphata"/>
    <property type="match status" value="1"/>
</dbReference>
<dbReference type="PANTHER" id="PTHR18901:SF38">
    <property type="entry name" value="PSEUDOURIDINE-5'-PHOSPHATASE"/>
    <property type="match status" value="1"/>
</dbReference>
<proteinExistence type="predicted"/>
<dbReference type="InterPro" id="IPR023198">
    <property type="entry name" value="PGP-like_dom2"/>
</dbReference>
<dbReference type="SUPFAM" id="SSF56784">
    <property type="entry name" value="HAD-like"/>
    <property type="match status" value="1"/>
</dbReference>
<name>A0A858RJ35_9BACT</name>
<evidence type="ECO:0000313" key="1">
    <source>
        <dbReference type="EMBL" id="QJE96429.1"/>
    </source>
</evidence>
<dbReference type="InterPro" id="IPR036412">
    <property type="entry name" value="HAD-like_sf"/>
</dbReference>
<protein>
    <submittedName>
        <fullName evidence="1">HAD family phosphatase</fullName>
    </submittedName>
</protein>
<dbReference type="AlphaFoldDB" id="A0A858RJ35"/>
<dbReference type="Gene3D" id="3.40.50.1000">
    <property type="entry name" value="HAD superfamily/HAD-like"/>
    <property type="match status" value="1"/>
</dbReference>
<dbReference type="Pfam" id="PF13419">
    <property type="entry name" value="HAD_2"/>
    <property type="match status" value="1"/>
</dbReference>
<dbReference type="PANTHER" id="PTHR18901">
    <property type="entry name" value="2-DEOXYGLUCOSE-6-PHOSPHATE PHOSPHATASE 2"/>
    <property type="match status" value="1"/>
</dbReference>